<reference evidence="9 10" key="1">
    <citation type="submission" date="2019-09" db="EMBL/GenBank/DDBJ databases">
        <title>Genome sequence of Clostridium sp. EA1.</title>
        <authorList>
            <person name="Poehlein A."/>
            <person name="Bengelsdorf F.R."/>
            <person name="Daniel R."/>
        </authorList>
    </citation>
    <scope>NUCLEOTIDE SEQUENCE [LARGE SCALE GENOMIC DNA]</scope>
    <source>
        <strain evidence="9 10">EA1</strain>
    </source>
</reference>
<evidence type="ECO:0000259" key="8">
    <source>
        <dbReference type="PROSITE" id="PS50850"/>
    </source>
</evidence>
<dbReference type="PANTHER" id="PTHR23501:SF197">
    <property type="entry name" value="COMD"/>
    <property type="match status" value="1"/>
</dbReference>
<evidence type="ECO:0000256" key="5">
    <source>
        <dbReference type="ARBA" id="ARBA00022989"/>
    </source>
</evidence>
<dbReference type="InterPro" id="IPR020846">
    <property type="entry name" value="MFS_dom"/>
</dbReference>
<dbReference type="GO" id="GO:0005886">
    <property type="term" value="C:plasma membrane"/>
    <property type="evidence" value="ECO:0007669"/>
    <property type="project" value="UniProtKB-SubCell"/>
</dbReference>
<feature type="transmembrane region" description="Helical" evidence="7">
    <location>
        <begin position="198"/>
        <end position="222"/>
    </location>
</feature>
<name>A0A6N8I1B6_9FIRM</name>
<dbReference type="CDD" id="cd17502">
    <property type="entry name" value="MFS_Azr1_MDR_like"/>
    <property type="match status" value="1"/>
</dbReference>
<dbReference type="InterPro" id="IPR036259">
    <property type="entry name" value="MFS_trans_sf"/>
</dbReference>
<dbReference type="InterPro" id="IPR011701">
    <property type="entry name" value="MFS"/>
</dbReference>
<organism evidence="9 10">
    <name type="scientific">Caproicibacter fermentans</name>
    <dbReference type="NCBI Taxonomy" id="2576756"/>
    <lineage>
        <taxon>Bacteria</taxon>
        <taxon>Bacillati</taxon>
        <taxon>Bacillota</taxon>
        <taxon>Clostridia</taxon>
        <taxon>Eubacteriales</taxon>
        <taxon>Acutalibacteraceae</taxon>
        <taxon>Caproicibacter</taxon>
    </lineage>
</organism>
<evidence type="ECO:0000256" key="1">
    <source>
        <dbReference type="ARBA" id="ARBA00004651"/>
    </source>
</evidence>
<gene>
    <name evidence="9" type="primary">bmr3</name>
    <name evidence="9" type="ORF">CAFE_22590</name>
</gene>
<feature type="transmembrane region" description="Helical" evidence="7">
    <location>
        <begin position="77"/>
        <end position="96"/>
    </location>
</feature>
<feature type="transmembrane region" description="Helical" evidence="7">
    <location>
        <begin position="331"/>
        <end position="349"/>
    </location>
</feature>
<keyword evidence="10" id="KW-1185">Reference proteome</keyword>
<evidence type="ECO:0000256" key="6">
    <source>
        <dbReference type="ARBA" id="ARBA00023136"/>
    </source>
</evidence>
<feature type="transmembrane region" description="Helical" evidence="7">
    <location>
        <begin position="228"/>
        <end position="246"/>
    </location>
</feature>
<dbReference type="Gene3D" id="1.20.1250.20">
    <property type="entry name" value="MFS general substrate transporter like domains"/>
    <property type="match status" value="1"/>
</dbReference>
<keyword evidence="2" id="KW-0813">Transport</keyword>
<evidence type="ECO:0000256" key="3">
    <source>
        <dbReference type="ARBA" id="ARBA00022475"/>
    </source>
</evidence>
<feature type="transmembrane region" description="Helical" evidence="7">
    <location>
        <begin position="432"/>
        <end position="450"/>
    </location>
</feature>
<feature type="transmembrane region" description="Helical" evidence="7">
    <location>
        <begin position="135"/>
        <end position="153"/>
    </location>
</feature>
<comment type="subcellular location">
    <subcellularLocation>
        <location evidence="1">Cell membrane</location>
        <topology evidence="1">Multi-pass membrane protein</topology>
    </subcellularLocation>
</comment>
<comment type="caution">
    <text evidence="9">The sequence shown here is derived from an EMBL/GenBank/DDBJ whole genome shotgun (WGS) entry which is preliminary data.</text>
</comment>
<feature type="transmembrane region" description="Helical" evidence="7">
    <location>
        <begin position="355"/>
        <end position="376"/>
    </location>
</feature>
<feature type="transmembrane region" description="Helical" evidence="7">
    <location>
        <begin position="388"/>
        <end position="412"/>
    </location>
</feature>
<evidence type="ECO:0000256" key="4">
    <source>
        <dbReference type="ARBA" id="ARBA00022692"/>
    </source>
</evidence>
<dbReference type="InterPro" id="IPR004638">
    <property type="entry name" value="EmrB-like"/>
</dbReference>
<sequence length="458" mass="49727">MSQTRIKRLSPIFTGLMASLLIYAMDSTIFSTAMKNIVSDLGGKAYYAWPFTSYLLCSTIAIPISGTISDLRGHKPVFLCGIALFLAGSSLCGLSGNMPELILFRALQGTGGGVIVAGVFTIIADLFPPAERGKYTGIVSSMYDLANLIGPVTGGFLSDRFGWRWIFYLNLPIGVFAFIALFFTLPDDRQIIKQKTDLSGMIVLALILFPVLTSLSLAGTVLPWNSPWIVGMAVFAFLMLLIFILLQHRVKSPIFPSEYFTDRRINMALALSFFNQMSLIGAVVYLPYFEQNILKMSATGSGLVLAPMMVSLVLAANIVGRLISRTNQYRIWSLIGFCLIGFSMWRFSVMDKSTGYSVLILNAVLMGWGVGMNMPVGNVNAQNSVSKCRIGSVTSAVTLFRNIGTATGSAFFGTVLTARNVIGWEISGVSRVFQVGIAVALLGILSSSFLRDAKLPES</sequence>
<feature type="transmembrane region" description="Helical" evidence="7">
    <location>
        <begin position="300"/>
        <end position="319"/>
    </location>
</feature>
<keyword evidence="5 7" id="KW-1133">Transmembrane helix</keyword>
<dbReference type="SUPFAM" id="SSF103473">
    <property type="entry name" value="MFS general substrate transporter"/>
    <property type="match status" value="2"/>
</dbReference>
<dbReference type="NCBIfam" id="TIGR00711">
    <property type="entry name" value="efflux_EmrB"/>
    <property type="match status" value="1"/>
</dbReference>
<keyword evidence="3" id="KW-1003">Cell membrane</keyword>
<feature type="transmembrane region" description="Helical" evidence="7">
    <location>
        <begin position="12"/>
        <end position="34"/>
    </location>
</feature>
<dbReference type="PROSITE" id="PS50850">
    <property type="entry name" value="MFS"/>
    <property type="match status" value="1"/>
</dbReference>
<protein>
    <submittedName>
        <fullName evidence="9">Multidrug resistance protein 3</fullName>
    </submittedName>
</protein>
<evidence type="ECO:0000256" key="2">
    <source>
        <dbReference type="ARBA" id="ARBA00022448"/>
    </source>
</evidence>
<evidence type="ECO:0000313" key="9">
    <source>
        <dbReference type="EMBL" id="MVB11540.1"/>
    </source>
</evidence>
<accession>A0A6N8I1B6</accession>
<dbReference type="Pfam" id="PF07690">
    <property type="entry name" value="MFS_1"/>
    <property type="match status" value="1"/>
</dbReference>
<keyword evidence="6 7" id="KW-0472">Membrane</keyword>
<proteinExistence type="predicted"/>
<dbReference type="GO" id="GO:0022857">
    <property type="term" value="F:transmembrane transporter activity"/>
    <property type="evidence" value="ECO:0007669"/>
    <property type="project" value="InterPro"/>
</dbReference>
<dbReference type="Gene3D" id="1.20.1720.10">
    <property type="entry name" value="Multidrug resistance protein D"/>
    <property type="match status" value="1"/>
</dbReference>
<feature type="domain" description="Major facilitator superfamily (MFS) profile" evidence="8">
    <location>
        <begin position="12"/>
        <end position="455"/>
    </location>
</feature>
<dbReference type="Proteomes" id="UP000469440">
    <property type="component" value="Unassembled WGS sequence"/>
</dbReference>
<dbReference type="AlphaFoldDB" id="A0A6N8I1B6"/>
<dbReference type="RefSeq" id="WP_156990710.1">
    <property type="nucleotide sequence ID" value="NZ_VWXL01000058.1"/>
</dbReference>
<feature type="transmembrane region" description="Helical" evidence="7">
    <location>
        <begin position="46"/>
        <end position="65"/>
    </location>
</feature>
<dbReference type="OrthoDB" id="102502at2"/>
<dbReference type="EMBL" id="VWXL01000058">
    <property type="protein sequence ID" value="MVB11540.1"/>
    <property type="molecule type" value="Genomic_DNA"/>
</dbReference>
<evidence type="ECO:0000313" key="10">
    <source>
        <dbReference type="Proteomes" id="UP000469440"/>
    </source>
</evidence>
<keyword evidence="4 7" id="KW-0812">Transmembrane</keyword>
<feature type="transmembrane region" description="Helical" evidence="7">
    <location>
        <begin position="165"/>
        <end position="186"/>
    </location>
</feature>
<feature type="transmembrane region" description="Helical" evidence="7">
    <location>
        <begin position="267"/>
        <end position="288"/>
    </location>
</feature>
<dbReference type="PANTHER" id="PTHR23501">
    <property type="entry name" value="MAJOR FACILITATOR SUPERFAMILY"/>
    <property type="match status" value="1"/>
</dbReference>
<dbReference type="FunFam" id="1.20.1720.10:FF:000004">
    <property type="entry name" value="EmrB/QacA family drug resistance transporter"/>
    <property type="match status" value="1"/>
</dbReference>
<evidence type="ECO:0000256" key="7">
    <source>
        <dbReference type="SAM" id="Phobius"/>
    </source>
</evidence>
<feature type="transmembrane region" description="Helical" evidence="7">
    <location>
        <begin position="102"/>
        <end position="123"/>
    </location>
</feature>